<feature type="compositionally biased region" description="Low complexity" evidence="1">
    <location>
        <begin position="825"/>
        <end position="839"/>
    </location>
</feature>
<feature type="compositionally biased region" description="Polar residues" evidence="1">
    <location>
        <begin position="888"/>
        <end position="904"/>
    </location>
</feature>
<proteinExistence type="predicted"/>
<feature type="region of interest" description="Disordered" evidence="1">
    <location>
        <begin position="278"/>
        <end position="385"/>
    </location>
</feature>
<organism evidence="2 3">
    <name type="scientific">Bursaphelenchus okinawaensis</name>
    <dbReference type="NCBI Taxonomy" id="465554"/>
    <lineage>
        <taxon>Eukaryota</taxon>
        <taxon>Metazoa</taxon>
        <taxon>Ecdysozoa</taxon>
        <taxon>Nematoda</taxon>
        <taxon>Chromadorea</taxon>
        <taxon>Rhabditida</taxon>
        <taxon>Tylenchina</taxon>
        <taxon>Tylenchomorpha</taxon>
        <taxon>Aphelenchoidea</taxon>
        <taxon>Aphelenchoididae</taxon>
        <taxon>Bursaphelenchus</taxon>
    </lineage>
</organism>
<feature type="compositionally biased region" description="Low complexity" evidence="1">
    <location>
        <begin position="612"/>
        <end position="637"/>
    </location>
</feature>
<feature type="compositionally biased region" description="Polar residues" evidence="1">
    <location>
        <begin position="740"/>
        <end position="751"/>
    </location>
</feature>
<feature type="compositionally biased region" description="Basic and acidic residues" evidence="1">
    <location>
        <begin position="793"/>
        <end position="804"/>
    </location>
</feature>
<reference evidence="2" key="1">
    <citation type="submission" date="2020-09" db="EMBL/GenBank/DDBJ databases">
        <authorList>
            <person name="Kikuchi T."/>
        </authorList>
    </citation>
    <scope>NUCLEOTIDE SEQUENCE</scope>
    <source>
        <strain evidence="2">SH1</strain>
    </source>
</reference>
<keyword evidence="3" id="KW-1185">Reference proteome</keyword>
<feature type="compositionally biased region" description="Basic and acidic residues" evidence="1">
    <location>
        <begin position="725"/>
        <end position="739"/>
    </location>
</feature>
<feature type="compositionally biased region" description="Polar residues" evidence="1">
    <location>
        <begin position="767"/>
        <end position="779"/>
    </location>
</feature>
<feature type="region of interest" description="Disordered" evidence="1">
    <location>
        <begin position="434"/>
        <end position="478"/>
    </location>
</feature>
<feature type="compositionally biased region" description="Polar residues" evidence="1">
    <location>
        <begin position="122"/>
        <end position="137"/>
    </location>
</feature>
<accession>A0A811L2J3</accession>
<feature type="compositionally biased region" description="Low complexity" evidence="1">
    <location>
        <begin position="517"/>
        <end position="529"/>
    </location>
</feature>
<feature type="region of interest" description="Disordered" evidence="1">
    <location>
        <begin position="182"/>
        <end position="261"/>
    </location>
</feature>
<feature type="compositionally biased region" description="Low complexity" evidence="1">
    <location>
        <begin position="374"/>
        <end position="384"/>
    </location>
</feature>
<feature type="compositionally biased region" description="Polar residues" evidence="1">
    <location>
        <begin position="672"/>
        <end position="698"/>
    </location>
</feature>
<feature type="compositionally biased region" description="Basic and acidic residues" evidence="1">
    <location>
        <begin position="299"/>
        <end position="313"/>
    </location>
</feature>
<dbReference type="Proteomes" id="UP000783686">
    <property type="component" value="Unassembled WGS sequence"/>
</dbReference>
<sequence length="977" mass="106776">MGLDGHCLERGLNLVVVIDGGYEYWVDGRKVHGTYSPYANLPVDCIAFRTGVKLSHYWLEGNDDCSYRLKDKPDKKKYHGNVLRSFKDITDKNQDTQNEAFNPNNMDNSDRNLGVDGKNKVQLASDNATDNQRGNDNNIEKPNDERLNEKGTEEGTNMTLTDQDDTKGQINKVLKQINPNYEHVDDDLGNAKATEAPKGNSESLPDNTVGKVEHTVAESPISATTAPLDKEDPQSQLVADASNNAPDENNSTSKVYGNGYNVVNIGPVVPVQGEIQGNQEEEAQSEVKDKDLANSQEETPAKKPEEVLDKPQEDASVNETYEAPAEVKDKGLVNSQEETPAKEPEEALDKPQKEPSSNVEEAPETPQYNDQDNSTSSPSSIPPIQLAFPKNYETLDGQLNSDLERNIVSDNNAMPQNLKTSDTTVPHDQVLEVPNNEVDQTTQLPGLQGLGEHNNREEATTNEEKSNSNGEKLNNHREIPRKLEDEYSNNLLLNLQGDSNSPLDINNKLNNNRDSDSNNDNNNNSMNYPNDHDNPTGNRDDQNNSTDSPNDHGNPTGNGDKYSNPIGYRNDHKNSTDSPNDLNNPTNYRDDNNTFSPQNGNNDPTGYRDDGNSPTNYNGGNNNSTNYSNDDNYTTGYRENSNSPTNYSDGNKNSTDSPNDHNDSASYKYDANYSTSYRENSNIPNSYKGSDNNSTDYTDGNKKSSNPPTDDDNNPNDHTNADNNSSKEIDHKSSIDHSKNQLPISGAQGVQSGLEATPTPLKEAVDSKTSQAVNNSQPDAKNLSEDTNLPEARQNKDSEPKDSLPEDNSGLIPIPPIENLDSPNSKAASEASALYSASESLKLSSSIELPYVEADAESKNLANASEFSALNLASDSSNKVSDLDSKTASEAPNLKWSSAVSNATPPKPSEHIATTEKPSESNATSQKSSEPIATTQKSPESNTMTQKFSESNATSRKPSQSVNSTQLTLPHHQEEGQ</sequence>
<evidence type="ECO:0000313" key="3">
    <source>
        <dbReference type="Proteomes" id="UP000614601"/>
    </source>
</evidence>
<comment type="caution">
    <text evidence="2">The sequence shown here is derived from an EMBL/GenBank/DDBJ whole genome shotgun (WGS) entry which is preliminary data.</text>
</comment>
<protein>
    <submittedName>
        <fullName evidence="2">Uncharacterized protein</fullName>
    </submittedName>
</protein>
<dbReference type="EMBL" id="CAJFCW020000005">
    <property type="protein sequence ID" value="CAG9117471.1"/>
    <property type="molecule type" value="Genomic_DNA"/>
</dbReference>
<feature type="compositionally biased region" description="Low complexity" evidence="1">
    <location>
        <begin position="500"/>
        <end position="510"/>
    </location>
</feature>
<feature type="compositionally biased region" description="Basic and acidic residues" evidence="1">
    <location>
        <begin position="530"/>
        <end position="542"/>
    </location>
</feature>
<name>A0A811L2J3_9BILA</name>
<dbReference type="AlphaFoldDB" id="A0A811L2J3"/>
<feature type="compositionally biased region" description="Basic and acidic residues" evidence="1">
    <location>
        <begin position="339"/>
        <end position="353"/>
    </location>
</feature>
<feature type="region of interest" description="Disordered" evidence="1">
    <location>
        <begin position="88"/>
        <end position="164"/>
    </location>
</feature>
<dbReference type="EMBL" id="CAJFDH010000005">
    <property type="protein sequence ID" value="CAD5223303.1"/>
    <property type="molecule type" value="Genomic_DNA"/>
</dbReference>
<feature type="compositionally biased region" description="Polar residues" evidence="1">
    <location>
        <begin position="920"/>
        <end position="968"/>
    </location>
</feature>
<feature type="compositionally biased region" description="Basic and acidic residues" evidence="1">
    <location>
        <begin position="908"/>
        <end position="919"/>
    </location>
</feature>
<feature type="compositionally biased region" description="Polar residues" evidence="1">
    <location>
        <begin position="543"/>
        <end position="557"/>
    </location>
</feature>
<feature type="compositionally biased region" description="Basic and acidic residues" evidence="1">
    <location>
        <begin position="453"/>
        <end position="466"/>
    </location>
</feature>
<feature type="compositionally biased region" description="Polar residues" evidence="1">
    <location>
        <begin position="95"/>
        <end position="107"/>
    </location>
</feature>
<feature type="compositionally biased region" description="Polar residues" evidence="1">
    <location>
        <begin position="576"/>
        <end position="604"/>
    </location>
</feature>
<evidence type="ECO:0000256" key="1">
    <source>
        <dbReference type="SAM" id="MobiDB-lite"/>
    </source>
</evidence>
<feature type="compositionally biased region" description="Polar residues" evidence="1">
    <location>
        <begin position="871"/>
        <end position="880"/>
    </location>
</feature>
<feature type="compositionally biased region" description="Basic and acidic residues" evidence="1">
    <location>
        <begin position="138"/>
        <end position="153"/>
    </location>
</feature>
<evidence type="ECO:0000313" key="2">
    <source>
        <dbReference type="EMBL" id="CAD5223303.1"/>
    </source>
</evidence>
<feature type="compositionally biased region" description="Polar residues" evidence="1">
    <location>
        <begin position="638"/>
        <end position="657"/>
    </location>
</feature>
<gene>
    <name evidence="2" type="ORF">BOKJ2_LOCUS10076</name>
</gene>
<feature type="region of interest" description="Disordered" evidence="1">
    <location>
        <begin position="493"/>
        <end position="839"/>
    </location>
</feature>
<feature type="region of interest" description="Disordered" evidence="1">
    <location>
        <begin position="871"/>
        <end position="977"/>
    </location>
</feature>
<feature type="compositionally biased region" description="Polar residues" evidence="1">
    <location>
        <begin position="234"/>
        <end position="255"/>
    </location>
</feature>
<dbReference type="OrthoDB" id="10688982at2759"/>
<dbReference type="Proteomes" id="UP000614601">
    <property type="component" value="Unassembled WGS sequence"/>
</dbReference>